<dbReference type="OrthoDB" id="2084290at2"/>
<organism evidence="2 3">
    <name type="scientific">Mycobacterium gordonae</name>
    <dbReference type="NCBI Taxonomy" id="1778"/>
    <lineage>
        <taxon>Bacteria</taxon>
        <taxon>Bacillati</taxon>
        <taxon>Actinomycetota</taxon>
        <taxon>Actinomycetes</taxon>
        <taxon>Mycobacteriales</taxon>
        <taxon>Mycobacteriaceae</taxon>
        <taxon>Mycobacterium</taxon>
    </lineage>
</organism>
<gene>
    <name evidence="2" type="ORF">AO501_09815</name>
</gene>
<dbReference type="RefSeq" id="WP_055580681.1">
    <property type="nucleotide sequence ID" value="NZ_LKTM01000351.1"/>
</dbReference>
<reference evidence="2 3" key="1">
    <citation type="submission" date="2015-10" db="EMBL/GenBank/DDBJ databases">
        <title>Mycobacterium gordonae draft genome assembly.</title>
        <authorList>
            <person name="Ustinova V."/>
            <person name="Smirnova T."/>
            <person name="Blagodatskikh K."/>
            <person name="Varlamov D."/>
            <person name="Larionova E."/>
            <person name="Chernousova L."/>
        </authorList>
    </citation>
    <scope>NUCLEOTIDE SEQUENCE [LARGE SCALE GENOMIC DNA]</scope>
    <source>
        <strain evidence="2 3">CTRI 14-8773</strain>
    </source>
</reference>
<sequence>MTTTPDNAATEQRDDARRQLVSAMSTLRSASGAPSVAHRDTEARADRKANHHHDEQEQKVSTDPNCSPDGEHCDRCGGVHNPQPGCTFVTSRTWGPADDDDQDDEQD</sequence>
<accession>A0A0Q2M932</accession>
<feature type="region of interest" description="Disordered" evidence="1">
    <location>
        <begin position="25"/>
        <end position="73"/>
    </location>
</feature>
<evidence type="ECO:0000313" key="2">
    <source>
        <dbReference type="EMBL" id="KQH76367.1"/>
    </source>
</evidence>
<evidence type="ECO:0000313" key="3">
    <source>
        <dbReference type="Proteomes" id="UP000051677"/>
    </source>
</evidence>
<dbReference type="Proteomes" id="UP000051677">
    <property type="component" value="Unassembled WGS sequence"/>
</dbReference>
<protein>
    <submittedName>
        <fullName evidence="2">Uncharacterized protein</fullName>
    </submittedName>
</protein>
<dbReference type="AlphaFoldDB" id="A0A0Q2M932"/>
<evidence type="ECO:0000256" key="1">
    <source>
        <dbReference type="SAM" id="MobiDB-lite"/>
    </source>
</evidence>
<proteinExistence type="predicted"/>
<feature type="compositionally biased region" description="Basic and acidic residues" evidence="1">
    <location>
        <begin position="37"/>
        <end position="60"/>
    </location>
</feature>
<dbReference type="EMBL" id="LKTM01000351">
    <property type="protein sequence ID" value="KQH76367.1"/>
    <property type="molecule type" value="Genomic_DNA"/>
</dbReference>
<name>A0A0Q2M932_MYCGO</name>
<comment type="caution">
    <text evidence="2">The sequence shown here is derived from an EMBL/GenBank/DDBJ whole genome shotgun (WGS) entry which is preliminary data.</text>
</comment>